<dbReference type="CDD" id="cd11297">
    <property type="entry name" value="PIN_LabA-like_N_1"/>
    <property type="match status" value="1"/>
</dbReference>
<accession>A0A100YVZ5</accession>
<dbReference type="PANTHER" id="PTHR35811:SF1">
    <property type="entry name" value="HTH OST-TYPE DOMAIN-CONTAINING PROTEIN"/>
    <property type="match status" value="1"/>
</dbReference>
<comment type="caution">
    <text evidence="2">The sequence shown here is derived from an EMBL/GenBank/DDBJ whole genome shotgun (WGS) entry which is preliminary data.</text>
</comment>
<evidence type="ECO:0000259" key="1">
    <source>
        <dbReference type="PROSITE" id="PS51644"/>
    </source>
</evidence>
<evidence type="ECO:0000313" key="2">
    <source>
        <dbReference type="EMBL" id="KUH58703.1"/>
    </source>
</evidence>
<dbReference type="PANTHER" id="PTHR35811">
    <property type="entry name" value="SLR1870 PROTEIN"/>
    <property type="match status" value="1"/>
</dbReference>
<dbReference type="GO" id="GO:0004540">
    <property type="term" value="F:RNA nuclease activity"/>
    <property type="evidence" value="ECO:0007669"/>
    <property type="project" value="InterPro"/>
</dbReference>
<dbReference type="InterPro" id="IPR025605">
    <property type="entry name" value="OST-HTH/LOTUS_dom"/>
</dbReference>
<reference evidence="2 3" key="1">
    <citation type="submission" date="2015-12" db="EMBL/GenBank/DDBJ databases">
        <title>Draft Genome Sequence of Olsenella scatoligenes SK9K4T; a Producer of 3-Methylindole- (skatole) and 4-Methylphenol- (p-cresol) Isolated from Pig Feces.</title>
        <authorList>
            <person name="Li X."/>
            <person name="Borg B."/>
            <person name="Canibe N."/>
        </authorList>
    </citation>
    <scope>NUCLEOTIDE SEQUENCE [LARGE SCALE GENOMIC DNA]</scope>
    <source>
        <strain evidence="2 3">SK9K4</strain>
    </source>
</reference>
<keyword evidence="3" id="KW-1185">Reference proteome</keyword>
<feature type="domain" description="HTH OST-type" evidence="1">
    <location>
        <begin position="183"/>
        <end position="259"/>
    </location>
</feature>
<dbReference type="EMBL" id="LOJF01000009">
    <property type="protein sequence ID" value="KUH58703.1"/>
    <property type="molecule type" value="Genomic_DNA"/>
</dbReference>
<proteinExistence type="predicted"/>
<dbReference type="InterPro" id="IPR021139">
    <property type="entry name" value="NYN"/>
</dbReference>
<dbReference type="RefSeq" id="WP_032111494.1">
    <property type="nucleotide sequence ID" value="NZ_LOJF01000009.1"/>
</dbReference>
<dbReference type="STRING" id="1299998.AUL39_06990"/>
<evidence type="ECO:0000313" key="3">
    <source>
        <dbReference type="Proteomes" id="UP000054078"/>
    </source>
</evidence>
<dbReference type="CDD" id="cd10146">
    <property type="entry name" value="LabA_like_C"/>
    <property type="match status" value="1"/>
</dbReference>
<dbReference type="AlphaFoldDB" id="A0A100YVZ5"/>
<dbReference type="Gene3D" id="3.40.50.1010">
    <property type="entry name" value="5'-nuclease"/>
    <property type="match status" value="1"/>
</dbReference>
<dbReference type="PROSITE" id="PS51644">
    <property type="entry name" value="HTH_OST"/>
    <property type="match status" value="1"/>
</dbReference>
<organism evidence="2 3">
    <name type="scientific">Tractidigestivibacter scatoligenes</name>
    <name type="common">Olsenella scatoligenes</name>
    <dbReference type="NCBI Taxonomy" id="1299998"/>
    <lineage>
        <taxon>Bacteria</taxon>
        <taxon>Bacillati</taxon>
        <taxon>Actinomycetota</taxon>
        <taxon>Coriobacteriia</taxon>
        <taxon>Coriobacteriales</taxon>
        <taxon>Atopobiaceae</taxon>
        <taxon>Tractidigestivibacter</taxon>
    </lineage>
</organism>
<gene>
    <name evidence="2" type="ORF">AUL39_06990</name>
</gene>
<protein>
    <recommendedName>
        <fullName evidence="1">HTH OST-type domain-containing protein</fullName>
    </recommendedName>
</protein>
<dbReference type="Proteomes" id="UP000054078">
    <property type="component" value="Unassembled WGS sequence"/>
</dbReference>
<dbReference type="Pfam" id="PF01936">
    <property type="entry name" value="NYN"/>
    <property type="match status" value="1"/>
</dbReference>
<sequence length="260" mass="29088">MATTDMPQSSIAVFIDYENLALGTGKRKRNGHQEPGPAPDVKLILERLVDKGRITAKRAYCDWQRFDTAVTPLHELGIELIEIPDRAYTGKNSADIRLAVDAVEMCLTKDHIDTFAILSGDSDFSPLVSKLKEFGKTVIGVGMKESTSSLLAEVCDEFIFYEDLTRSAGIPDFSQKVPKEKQPCYQLLFETIDALQRESDSFILASRLKDTMRRKRPQFSEGSFGYRSFTALIREAAKLGFIDIHQDPKSGTVVVDGFHE</sequence>
<dbReference type="OrthoDB" id="2379772at2"/>
<name>A0A100YVZ5_TRASO</name>